<accession>A0A914HIZ8</accession>
<feature type="region of interest" description="Disordered" evidence="1">
    <location>
        <begin position="568"/>
        <end position="590"/>
    </location>
</feature>
<dbReference type="AlphaFoldDB" id="A0A914HIZ8"/>
<feature type="region of interest" description="Disordered" evidence="1">
    <location>
        <begin position="352"/>
        <end position="375"/>
    </location>
</feature>
<organism evidence="2 3">
    <name type="scientific">Globodera rostochiensis</name>
    <name type="common">Golden nematode worm</name>
    <name type="synonym">Heterodera rostochiensis</name>
    <dbReference type="NCBI Taxonomy" id="31243"/>
    <lineage>
        <taxon>Eukaryota</taxon>
        <taxon>Metazoa</taxon>
        <taxon>Ecdysozoa</taxon>
        <taxon>Nematoda</taxon>
        <taxon>Chromadorea</taxon>
        <taxon>Rhabditida</taxon>
        <taxon>Tylenchina</taxon>
        <taxon>Tylenchomorpha</taxon>
        <taxon>Tylenchoidea</taxon>
        <taxon>Heteroderidae</taxon>
        <taxon>Heteroderinae</taxon>
        <taxon>Globodera</taxon>
    </lineage>
</organism>
<reference evidence="3" key="1">
    <citation type="submission" date="2022-11" db="UniProtKB">
        <authorList>
            <consortium name="WormBaseParasite"/>
        </authorList>
    </citation>
    <scope>IDENTIFICATION</scope>
</reference>
<evidence type="ECO:0000256" key="1">
    <source>
        <dbReference type="SAM" id="MobiDB-lite"/>
    </source>
</evidence>
<keyword evidence="2" id="KW-1185">Reference proteome</keyword>
<protein>
    <submittedName>
        <fullName evidence="3">Uncharacterized protein</fullName>
    </submittedName>
</protein>
<dbReference type="WBParaSite" id="Gr19_v10_g17075.t1">
    <property type="protein sequence ID" value="Gr19_v10_g17075.t1"/>
    <property type="gene ID" value="Gr19_v10_g17075"/>
</dbReference>
<evidence type="ECO:0000313" key="3">
    <source>
        <dbReference type="WBParaSite" id="Gr19_v10_g17075.t1"/>
    </source>
</evidence>
<proteinExistence type="predicted"/>
<dbReference type="Proteomes" id="UP000887572">
    <property type="component" value="Unplaced"/>
</dbReference>
<name>A0A914HIZ8_GLORO</name>
<evidence type="ECO:0000313" key="2">
    <source>
        <dbReference type="Proteomes" id="UP000887572"/>
    </source>
</evidence>
<sequence length="759" mass="86047">MKSISGSPGTKSIAGEANGGEISEFDGTVQKVLRAIVLAPNQIRRISTPTRYLTPIKILSKESLSESVEFFSAEDFKQTKKCAEMVDKLLKSVDILNQKYTLANERAFSRQKSIKKLNHFGKWLANELGQKCANFDTKLAKIKKELEGRKKRNWIKKAIRNHRGQSQRIQAEENLKILDTKTLLNRAKAIEIKKEAAETNAIQILDELTKLKKLLQYEFSRYRQIGETTEKLQNYFYSLTQFVEKADRNLMGHKEKIETLNRFKLNFHREIDFKTRILRTDFEKMRISKAQLVGNDKLWTEYSPEHKNLRQILEFQLAEERTLENDVAEVQKNVQIGLETAKTLLARQKTDFRTFSDGQAEEEQDGGGGGGGEEPVEVEFSFGIMAKLAVLSILVCSIAFHGQNSVVYASVRTSKSNDSPLLDNGQGHQRQAVEFGPEGRSPHNVPPGLQPADTGVGAVQRGNGAVPAQIGAVPSNFDGVPHGFEKVLPDEVLEKMRELHRNRKMPIKRKQIEFDRILSAVPSETLAKIPLPPGFESLPESVQSEIRNIHGNSKLNWTQKTEKVHQLVQSLPPEDRPRLPPGDVPPLQSQRSDFFPQNPPPGFEKVIPAPTYQQLLDIHRNPSLSPHEKSRQIDQIMRSLPQNVVDQLPLPPGFDQLPERELKKARAIFGDRNLSFREKDRKVFEFVKSLSPHLRRFVRPPLPPVFARLRSDTQSKIGDLLDDDSLDDTQRQKRFWELANGLADDEKATLGEVLKFAPA</sequence>